<dbReference type="AlphaFoldDB" id="A0AAW6T7H9"/>
<evidence type="ECO:0000256" key="1">
    <source>
        <dbReference type="ARBA" id="ARBA00006484"/>
    </source>
</evidence>
<gene>
    <name evidence="3" type="ORF">QF206_01210</name>
</gene>
<evidence type="ECO:0000256" key="2">
    <source>
        <dbReference type="ARBA" id="ARBA00023002"/>
    </source>
</evidence>
<keyword evidence="2" id="KW-0560">Oxidoreductase</keyword>
<dbReference type="EMBL" id="JASATX010000001">
    <property type="protein sequence ID" value="MDI2097587.1"/>
    <property type="molecule type" value="Genomic_DNA"/>
</dbReference>
<dbReference type="PANTHER" id="PTHR24321">
    <property type="entry name" value="DEHYDROGENASES, SHORT CHAIN"/>
    <property type="match status" value="1"/>
</dbReference>
<dbReference type="InterPro" id="IPR002347">
    <property type="entry name" value="SDR_fam"/>
</dbReference>
<reference evidence="3 4" key="1">
    <citation type="submission" date="2023-04" db="EMBL/GenBank/DDBJ databases">
        <title>Klugiella caeni sp. nov. isolated from the sludge of biochemical tank.</title>
        <authorList>
            <person name="Geng K."/>
        </authorList>
    </citation>
    <scope>NUCLEOTIDE SEQUENCE [LARGE SCALE GENOMIC DNA]</scope>
    <source>
        <strain evidence="3 4">YN-L-19</strain>
    </source>
</reference>
<protein>
    <submittedName>
        <fullName evidence="3">SDR family oxidoreductase</fullName>
    </submittedName>
</protein>
<keyword evidence="4" id="KW-1185">Reference proteome</keyword>
<dbReference type="InterPro" id="IPR036291">
    <property type="entry name" value="NAD(P)-bd_dom_sf"/>
</dbReference>
<dbReference type="Pfam" id="PF13561">
    <property type="entry name" value="adh_short_C2"/>
    <property type="match status" value="1"/>
</dbReference>
<dbReference type="PANTHER" id="PTHR24321:SF8">
    <property type="entry name" value="ESTRADIOL 17-BETA-DEHYDROGENASE 8-RELATED"/>
    <property type="match status" value="1"/>
</dbReference>
<name>A0AAW6T7H9_9MICO</name>
<evidence type="ECO:0000313" key="4">
    <source>
        <dbReference type="Proteomes" id="UP001321506"/>
    </source>
</evidence>
<evidence type="ECO:0000313" key="3">
    <source>
        <dbReference type="EMBL" id="MDI2097587.1"/>
    </source>
</evidence>
<dbReference type="RefSeq" id="WP_281487376.1">
    <property type="nucleotide sequence ID" value="NZ_JASATX010000001.1"/>
</dbReference>
<dbReference type="PRINTS" id="PR00081">
    <property type="entry name" value="GDHRDH"/>
</dbReference>
<comment type="similarity">
    <text evidence="1">Belongs to the short-chain dehydrogenases/reductases (SDR) family.</text>
</comment>
<sequence length="260" mass="27094">MSRTHVITGAASGIGKSTAELLTQRGDRVIGVDLRGADVNVDLSTPEGRSELVDRVTDLSDGVIDTIIANAGLATPTATTVAVNFFGTVATLTGLRHLLAASSAPRAVATASMASLFPPDDALLEALTAEDEPRAMERASELEAAGGDAASQIYGTTKRALARWIRRNAITPDWAGAGIPLNAIAPGVVKTPMTEAFTGTEEARTAILKTVPMPLNGIFEPRDAAYLLAWLVSTENAHLCGQVIFIDGGSDAVIRGDSTW</sequence>
<organism evidence="3 4">
    <name type="scientific">Ruicaihuangia caeni</name>
    <dbReference type="NCBI Taxonomy" id="3042517"/>
    <lineage>
        <taxon>Bacteria</taxon>
        <taxon>Bacillati</taxon>
        <taxon>Actinomycetota</taxon>
        <taxon>Actinomycetes</taxon>
        <taxon>Micrococcales</taxon>
        <taxon>Microbacteriaceae</taxon>
        <taxon>Ruicaihuangia</taxon>
    </lineage>
</organism>
<proteinExistence type="inferred from homology"/>
<dbReference type="Gene3D" id="3.40.50.720">
    <property type="entry name" value="NAD(P)-binding Rossmann-like Domain"/>
    <property type="match status" value="1"/>
</dbReference>
<dbReference type="Proteomes" id="UP001321506">
    <property type="component" value="Unassembled WGS sequence"/>
</dbReference>
<comment type="caution">
    <text evidence="3">The sequence shown here is derived from an EMBL/GenBank/DDBJ whole genome shotgun (WGS) entry which is preliminary data.</text>
</comment>
<accession>A0AAW6T7H9</accession>
<dbReference type="Pfam" id="PF00106">
    <property type="entry name" value="adh_short"/>
    <property type="match status" value="1"/>
</dbReference>
<dbReference type="GO" id="GO:0016491">
    <property type="term" value="F:oxidoreductase activity"/>
    <property type="evidence" value="ECO:0007669"/>
    <property type="project" value="UniProtKB-KW"/>
</dbReference>
<dbReference type="SUPFAM" id="SSF51735">
    <property type="entry name" value="NAD(P)-binding Rossmann-fold domains"/>
    <property type="match status" value="1"/>
</dbReference>